<evidence type="ECO:0000313" key="3">
    <source>
        <dbReference type="Proteomes" id="UP000693946"/>
    </source>
</evidence>
<evidence type="ECO:0000256" key="1">
    <source>
        <dbReference type="SAM" id="MobiDB-lite"/>
    </source>
</evidence>
<proteinExistence type="predicted"/>
<evidence type="ECO:0000313" key="2">
    <source>
        <dbReference type="EMBL" id="KAG7486088.1"/>
    </source>
</evidence>
<dbReference type="AlphaFoldDB" id="A0AAV6Q8W5"/>
<dbReference type="Proteomes" id="UP000693946">
    <property type="component" value="Linkage Group LG6"/>
</dbReference>
<organism evidence="2 3">
    <name type="scientific">Solea senegalensis</name>
    <name type="common">Senegalese sole</name>
    <dbReference type="NCBI Taxonomy" id="28829"/>
    <lineage>
        <taxon>Eukaryota</taxon>
        <taxon>Metazoa</taxon>
        <taxon>Chordata</taxon>
        <taxon>Craniata</taxon>
        <taxon>Vertebrata</taxon>
        <taxon>Euteleostomi</taxon>
        <taxon>Actinopterygii</taxon>
        <taxon>Neopterygii</taxon>
        <taxon>Teleostei</taxon>
        <taxon>Neoteleostei</taxon>
        <taxon>Acanthomorphata</taxon>
        <taxon>Carangaria</taxon>
        <taxon>Pleuronectiformes</taxon>
        <taxon>Pleuronectoidei</taxon>
        <taxon>Soleidae</taxon>
        <taxon>Solea</taxon>
    </lineage>
</organism>
<keyword evidence="3" id="KW-1185">Reference proteome</keyword>
<protein>
    <submittedName>
        <fullName evidence="2">Uncharacterized protein</fullName>
    </submittedName>
</protein>
<feature type="compositionally biased region" description="Acidic residues" evidence="1">
    <location>
        <begin position="137"/>
        <end position="168"/>
    </location>
</feature>
<feature type="region of interest" description="Disordered" evidence="1">
    <location>
        <begin position="129"/>
        <end position="168"/>
    </location>
</feature>
<reference evidence="2 3" key="1">
    <citation type="journal article" date="2021" name="Sci. Rep.">
        <title>Chromosome anchoring in Senegalese sole (Solea senegalensis) reveals sex-associated markers and genome rearrangements in flatfish.</title>
        <authorList>
            <person name="Guerrero-Cozar I."/>
            <person name="Gomez-Garrido J."/>
            <person name="Berbel C."/>
            <person name="Martinez-Blanch J.F."/>
            <person name="Alioto T."/>
            <person name="Claros M.G."/>
            <person name="Gagnaire P.A."/>
            <person name="Manchado M."/>
        </authorList>
    </citation>
    <scope>NUCLEOTIDE SEQUENCE [LARGE SCALE GENOMIC DNA]</scope>
    <source>
        <strain evidence="2">Sse05_10M</strain>
    </source>
</reference>
<dbReference type="EMBL" id="JAGKHQ010000018">
    <property type="protein sequence ID" value="KAG7486088.1"/>
    <property type="molecule type" value="Genomic_DNA"/>
</dbReference>
<accession>A0AAV6Q8W5</accession>
<sequence>MRGQIECERGQECDNYQRTTEEVHQHLEKEVPFCPDFPSNTSWSLMKQHHREESSAGEVHSLSELLVCTELQLLVSCPHLFHQHSDSCAVSDIGAVDSGQYRHSFPPYTDSKNNLSELELFVLQSEIQKQWTKTSEQDEDDTTSQDMTSQDEDDMTSQDEDDMTSQSS</sequence>
<name>A0AAV6Q8W5_SOLSE</name>
<comment type="caution">
    <text evidence="2">The sequence shown here is derived from an EMBL/GenBank/DDBJ whole genome shotgun (WGS) entry which is preliminary data.</text>
</comment>
<gene>
    <name evidence="2" type="ORF">JOB18_024801</name>
</gene>